<keyword evidence="5 9" id="KW-0653">Protein transport</keyword>
<evidence type="ECO:0000256" key="2">
    <source>
        <dbReference type="ARBA" id="ARBA00022448"/>
    </source>
</evidence>
<evidence type="ECO:0000313" key="11">
    <source>
        <dbReference type="EMBL" id="KAA2252695.1"/>
    </source>
</evidence>
<comment type="subcellular location">
    <subcellularLocation>
        <location evidence="9">Cell membrane</location>
        <topology evidence="9">Single-pass membrane protein</topology>
    </subcellularLocation>
    <subcellularLocation>
        <location evidence="1">Membrane</location>
        <topology evidence="1">Single-pass membrane protein</topology>
    </subcellularLocation>
</comment>
<evidence type="ECO:0000256" key="8">
    <source>
        <dbReference type="ARBA" id="ARBA00023136"/>
    </source>
</evidence>
<evidence type="ECO:0000256" key="6">
    <source>
        <dbReference type="ARBA" id="ARBA00022989"/>
    </source>
</evidence>
<dbReference type="EMBL" id="VUOB01000073">
    <property type="protein sequence ID" value="KAA2252695.1"/>
    <property type="molecule type" value="Genomic_DNA"/>
</dbReference>
<evidence type="ECO:0000256" key="3">
    <source>
        <dbReference type="ARBA" id="ARBA00022475"/>
    </source>
</evidence>
<proteinExistence type="inferred from homology"/>
<feature type="region of interest" description="Disordered" evidence="10">
    <location>
        <begin position="95"/>
        <end position="144"/>
    </location>
</feature>
<keyword evidence="2 9" id="KW-0813">Transport</keyword>
<name>A0A5B2WMN5_9PSEU</name>
<sequence>MFGLSFEHLLILLVAALFILGPDKLPQAAAWLARAVKQVRDYASGAKEQMRSELGPEFDELRKPLEDLNALRNLNPKAAVTRYLLDDNSALSGLGNSLNMSGTTAAGVSTADQLGSNGHQVEPPRQPQQPLQPGQRPPFDPDAT</sequence>
<feature type="compositionally biased region" description="Polar residues" evidence="10">
    <location>
        <begin position="95"/>
        <end position="119"/>
    </location>
</feature>
<evidence type="ECO:0000313" key="12">
    <source>
        <dbReference type="Proteomes" id="UP000323454"/>
    </source>
</evidence>
<evidence type="ECO:0000256" key="10">
    <source>
        <dbReference type="SAM" id="MobiDB-lite"/>
    </source>
</evidence>
<dbReference type="Pfam" id="PF02416">
    <property type="entry name" value="TatA_B_E"/>
    <property type="match status" value="1"/>
</dbReference>
<dbReference type="GO" id="GO:0033281">
    <property type="term" value="C:TAT protein transport complex"/>
    <property type="evidence" value="ECO:0007669"/>
    <property type="project" value="UniProtKB-UniRule"/>
</dbReference>
<dbReference type="RefSeq" id="WP_149854150.1">
    <property type="nucleotide sequence ID" value="NZ_VUOB01000073.1"/>
</dbReference>
<organism evidence="11 12">
    <name type="scientific">Solihabitans fulvus</name>
    <dbReference type="NCBI Taxonomy" id="1892852"/>
    <lineage>
        <taxon>Bacteria</taxon>
        <taxon>Bacillati</taxon>
        <taxon>Actinomycetota</taxon>
        <taxon>Actinomycetes</taxon>
        <taxon>Pseudonocardiales</taxon>
        <taxon>Pseudonocardiaceae</taxon>
        <taxon>Solihabitans</taxon>
    </lineage>
</organism>
<dbReference type="AlphaFoldDB" id="A0A5B2WMN5"/>
<reference evidence="11 12" key="1">
    <citation type="submission" date="2019-09" db="EMBL/GenBank/DDBJ databases">
        <title>Goodfellowia gen. nov., a new genus of the Pseudonocardineae related to Actinoalloteichus, containing Goodfellowia coeruleoviolacea gen. nov., comb. nov. gen. nov., comb. nov.</title>
        <authorList>
            <person name="Labeda D."/>
        </authorList>
    </citation>
    <scope>NUCLEOTIDE SEQUENCE [LARGE SCALE GENOMIC DNA]</scope>
    <source>
        <strain evidence="11 12">AN110305</strain>
    </source>
</reference>
<keyword evidence="4 9" id="KW-0812">Transmembrane</keyword>
<dbReference type="InterPro" id="IPR018448">
    <property type="entry name" value="TatB"/>
</dbReference>
<keyword evidence="6 9" id="KW-1133">Transmembrane helix</keyword>
<dbReference type="InterPro" id="IPR003369">
    <property type="entry name" value="TatA/B/E"/>
</dbReference>
<dbReference type="Proteomes" id="UP000323454">
    <property type="component" value="Unassembled WGS sequence"/>
</dbReference>
<dbReference type="OrthoDB" id="3267321at2"/>
<evidence type="ECO:0000256" key="5">
    <source>
        <dbReference type="ARBA" id="ARBA00022927"/>
    </source>
</evidence>
<gene>
    <name evidence="9 11" type="primary">tatB</name>
    <name evidence="11" type="ORF">F0L68_34845</name>
</gene>
<keyword evidence="7 9" id="KW-0811">Translocation</keyword>
<keyword evidence="12" id="KW-1185">Reference proteome</keyword>
<evidence type="ECO:0000256" key="7">
    <source>
        <dbReference type="ARBA" id="ARBA00023010"/>
    </source>
</evidence>
<feature type="compositionally biased region" description="Pro residues" evidence="10">
    <location>
        <begin position="135"/>
        <end position="144"/>
    </location>
</feature>
<dbReference type="GO" id="GO:0008320">
    <property type="term" value="F:protein transmembrane transporter activity"/>
    <property type="evidence" value="ECO:0007669"/>
    <property type="project" value="UniProtKB-UniRule"/>
</dbReference>
<comment type="function">
    <text evidence="9">Part of the twin-arginine translocation (Tat) system that transports large folded proteins containing a characteristic twin-arginine motif in their signal peptide across membranes. Together with TatC, TatB is part of a receptor directly interacting with Tat signal peptides. TatB may form an oligomeric binding site that transiently accommodates folded Tat precursor proteins before their translocation.</text>
</comment>
<reference evidence="11 12" key="2">
    <citation type="submission" date="2019-09" db="EMBL/GenBank/DDBJ databases">
        <authorList>
            <person name="Jin C."/>
        </authorList>
    </citation>
    <scope>NUCLEOTIDE SEQUENCE [LARGE SCALE GENOMIC DNA]</scope>
    <source>
        <strain evidence="11 12">AN110305</strain>
    </source>
</reference>
<keyword evidence="8 9" id="KW-0472">Membrane</keyword>
<comment type="caution">
    <text evidence="11">The sequence shown here is derived from an EMBL/GenBank/DDBJ whole genome shotgun (WGS) entry which is preliminary data.</text>
</comment>
<dbReference type="PRINTS" id="PR01506">
    <property type="entry name" value="TATBPROTEIN"/>
</dbReference>
<evidence type="ECO:0000256" key="1">
    <source>
        <dbReference type="ARBA" id="ARBA00004167"/>
    </source>
</evidence>
<keyword evidence="3 9" id="KW-1003">Cell membrane</keyword>
<evidence type="ECO:0000256" key="9">
    <source>
        <dbReference type="HAMAP-Rule" id="MF_00237"/>
    </source>
</evidence>
<comment type="similarity">
    <text evidence="9">Belongs to the TatB family.</text>
</comment>
<protein>
    <recommendedName>
        <fullName evidence="9">Sec-independent protein translocase protein TatB</fullName>
    </recommendedName>
</protein>
<comment type="subunit">
    <text evidence="9">The Tat system comprises two distinct complexes: a TatABC complex, containing multiple copies of TatA, TatB and TatC subunits, and a separate TatA complex, containing only TatA subunits. Substrates initially bind to the TatABC complex, which probably triggers association of the separate TatA complex to form the active translocon.</text>
</comment>
<accession>A0A5B2WMN5</accession>
<dbReference type="HAMAP" id="MF_00237">
    <property type="entry name" value="TatB"/>
    <property type="match status" value="1"/>
</dbReference>
<dbReference type="GO" id="GO:0043953">
    <property type="term" value="P:protein transport by the Tat complex"/>
    <property type="evidence" value="ECO:0007669"/>
    <property type="project" value="UniProtKB-UniRule"/>
</dbReference>
<evidence type="ECO:0000256" key="4">
    <source>
        <dbReference type="ARBA" id="ARBA00022692"/>
    </source>
</evidence>
<dbReference type="Gene3D" id="1.20.5.3310">
    <property type="match status" value="1"/>
</dbReference>
<dbReference type="NCBIfam" id="TIGR01410">
    <property type="entry name" value="tatB"/>
    <property type="match status" value="1"/>
</dbReference>